<protein>
    <submittedName>
        <fullName evidence="2">Uncharacterized protein</fullName>
    </submittedName>
</protein>
<proteinExistence type="predicted"/>
<feature type="chain" id="PRO_5007825166" evidence="1">
    <location>
        <begin position="24"/>
        <end position="257"/>
    </location>
</feature>
<dbReference type="OrthoDB" id="8454252at2"/>
<dbReference type="Proteomes" id="UP000075787">
    <property type="component" value="Unassembled WGS sequence"/>
</dbReference>
<dbReference type="EMBL" id="LPZR01000061">
    <property type="protein sequence ID" value="KYO55588.1"/>
    <property type="molecule type" value="Genomic_DNA"/>
</dbReference>
<reference evidence="2 3" key="1">
    <citation type="submission" date="2015-12" db="EMBL/GenBank/DDBJ databases">
        <title>Genome sequence of Tistrella mobilis MCCC 1A02139.</title>
        <authorList>
            <person name="Lu L."/>
            <person name="Lai Q."/>
            <person name="Shao Z."/>
            <person name="Qian P."/>
        </authorList>
    </citation>
    <scope>NUCLEOTIDE SEQUENCE [LARGE SCALE GENOMIC DNA]</scope>
    <source>
        <strain evidence="2 3">MCCC 1A02139</strain>
    </source>
</reference>
<dbReference type="GeneID" id="97239185"/>
<evidence type="ECO:0000256" key="1">
    <source>
        <dbReference type="SAM" id="SignalP"/>
    </source>
</evidence>
<evidence type="ECO:0000313" key="2">
    <source>
        <dbReference type="EMBL" id="KYO55588.1"/>
    </source>
</evidence>
<comment type="caution">
    <text evidence="2">The sequence shown here is derived from an EMBL/GenBank/DDBJ whole genome shotgun (WGS) entry which is preliminary data.</text>
</comment>
<evidence type="ECO:0000313" key="3">
    <source>
        <dbReference type="Proteomes" id="UP000075787"/>
    </source>
</evidence>
<sequence>MRHRLTGALLSGLGIALAGPALADKAIIAECRGNGAAFYLSDLPFDRVNDLAVEKGIGPAPSADAVFVIGDGRRYPLYSWDTRSRQAIDRACGGDDGGNGDLALFYGIQPQPGLWQARLGKTRLDGCPSFMQQAFPTSAGALPAEWTTPRRLTFDVPFHPDQLEMTRRLEAEGLSRVDWRNAGDDAWQAELFSPLFGQIPAGDGQGSRMTWRLTVKSETEIEHLVTMRLTLPDAAAGAMGLGDCRMTSVNAWTRIGE</sequence>
<feature type="signal peptide" evidence="1">
    <location>
        <begin position="1"/>
        <end position="23"/>
    </location>
</feature>
<gene>
    <name evidence="2" type="ORF">AUP44_23220</name>
</gene>
<dbReference type="RefSeq" id="WP_062762195.1">
    <property type="nucleotide sequence ID" value="NZ_CP121042.1"/>
</dbReference>
<dbReference type="AlphaFoldDB" id="A0A161Q6T1"/>
<accession>A0A161Q6T1</accession>
<organism evidence="2 3">
    <name type="scientific">Tistrella mobilis</name>
    <dbReference type="NCBI Taxonomy" id="171437"/>
    <lineage>
        <taxon>Bacteria</taxon>
        <taxon>Pseudomonadati</taxon>
        <taxon>Pseudomonadota</taxon>
        <taxon>Alphaproteobacteria</taxon>
        <taxon>Geminicoccales</taxon>
        <taxon>Geminicoccaceae</taxon>
        <taxon>Tistrella</taxon>
    </lineage>
</organism>
<name>A0A161Q6T1_9PROT</name>
<keyword evidence="1" id="KW-0732">Signal</keyword>